<dbReference type="Gene3D" id="3.30.410.10">
    <property type="entry name" value="Cholesterol Oxidase, domain 2"/>
    <property type="match status" value="1"/>
</dbReference>
<accession>A0A8H5D7E7</accession>
<evidence type="ECO:0000259" key="13">
    <source>
        <dbReference type="PROSITE" id="PS00623"/>
    </source>
</evidence>
<dbReference type="InterPro" id="IPR036188">
    <property type="entry name" value="FAD/NAD-bd_sf"/>
</dbReference>
<dbReference type="Pfam" id="PF00732">
    <property type="entry name" value="GMC_oxred_N"/>
    <property type="match status" value="1"/>
</dbReference>
<dbReference type="Proteomes" id="UP000559027">
    <property type="component" value="Unassembled WGS sequence"/>
</dbReference>
<dbReference type="Gene3D" id="3.50.50.60">
    <property type="entry name" value="FAD/NAD(P)-binding domain"/>
    <property type="match status" value="1"/>
</dbReference>
<dbReference type="InterPro" id="IPR053208">
    <property type="entry name" value="GMC_Oxidoreductase_CD"/>
</dbReference>
<sequence length="789" mass="84519">MLPKTLLSLLPFVIPVLSQAGGQYVDPDNGIPFWGYTDPVHGMTLGYIFPPLDSTGDLANEFIGEIVAPRDAKWAGVSPGGQMLQNLLLVAWPNGNSIVRSARYATDYVQPVAMSGPVLTDLPSSKVNSTHWKWVFRCQNCVTWSTSTGTNSIPVGSFGVPAWVFSSAGVDDPADPQSTFQEHTDFGFFGLDYSQAHASADDYNRWVTGGAGGGTPTTITTTTTSATPTVSATPYDYIVVGAGPGGLVAADRLSEAGKKVLLERGGPSTAETGGTYGPPWAAGHNLTKFDVPGLFGEMLGAHRKSQSNNISPAESMFTDPNPFWWCKDVNSFAGCLVGGGTAINGGLYWLPPSSDFSPYVGFPTSWGNHAPYTAKLKARLPPTDHPSTDGKRYLEQVSDVVSRLLNAQGYQQATINDSPDSKDHVYGYSAYDFLDGKRAGPVATYFRSARARKNFTYKQYVYVQNVVRNGAQITGVKTNDTSIGPDGVIPLTSKGRVILSAGSFGTPRILFRSGIGPRDMITIAQNNAEAGPNVPPSNQWIDLPVGMNVQDNPSINLVFTHPSVDAYDNWAKVWDDPRPADAAQYLKDQSGAFAQASPRMNFWRAYGAQDGRTRWLQGTARPGGSATTNYPFNASQIMTITAYLSTGITSRGRIGIDAAMTARALENPWFTDPIDKQILIQGINDLLSAVEQVPGLTLVTPDNTTTITDYVNNYDPGSLNSNHWVGSCSIGNSSSNAVVDQNAKVFNTNNLFIIDASIVPGMPMGNPHGMLMSMAEQAVDKVLNLAGGP</sequence>
<dbReference type="GO" id="GO:0005576">
    <property type="term" value="C:extracellular region"/>
    <property type="evidence" value="ECO:0007669"/>
    <property type="project" value="UniProtKB-SubCell"/>
</dbReference>
<keyword evidence="11" id="KW-0274">FAD</keyword>
<comment type="catalytic activity">
    <reaction evidence="9">
        <text>a pyranoside + acceptor = a pyranosid-3-ulose + reduced acceptor.</text>
        <dbReference type="EC" id="1.1.99.29"/>
    </reaction>
</comment>
<dbReference type="InterPro" id="IPR000172">
    <property type="entry name" value="GMC_OxRdtase_N"/>
</dbReference>
<comment type="catalytic activity">
    <reaction evidence="6">
        <text>pyranose + acceptor = pyranos-2-ulose + reduced acceptor.</text>
        <dbReference type="EC" id="1.1.99.29"/>
    </reaction>
</comment>
<comment type="function">
    <text evidence="5">Catalyzes the single-oxidation or sequential double oxidation reaction of carbohydrates primarily at carbon-2 and/or carbon-3 with the concomitant reduction of the flavin. The enzyme exhibits a broad sugar substrate specificity, oxidizing different aldopyranoses to the corresponding C-1, C-2, C-3 or C-1,2, C-2,3 and C-3,4 (di)dehydro sugars with substrate-specific regioselectivity. Accepts only a narrow range of electron acceptors such as substituted benzoquinones and complexed metal ions and reacts extremely slowly with O(2) as acceptor. May play a role in the natural recycling of plant matter by oxidizing all major monosaccharides in lignocellulose and by reducing quinone compounds or reactive radical species generated during lignin depolymerization.</text>
</comment>
<evidence type="ECO:0000256" key="12">
    <source>
        <dbReference type="SAM" id="SignalP"/>
    </source>
</evidence>
<evidence type="ECO:0000256" key="5">
    <source>
        <dbReference type="ARBA" id="ARBA00024699"/>
    </source>
</evidence>
<feature type="signal peptide" evidence="12">
    <location>
        <begin position="1"/>
        <end position="18"/>
    </location>
</feature>
<organism evidence="15 16">
    <name type="scientific">Leucocoprinus leucothites</name>
    <dbReference type="NCBI Taxonomy" id="201217"/>
    <lineage>
        <taxon>Eukaryota</taxon>
        <taxon>Fungi</taxon>
        <taxon>Dikarya</taxon>
        <taxon>Basidiomycota</taxon>
        <taxon>Agaricomycotina</taxon>
        <taxon>Agaricomycetes</taxon>
        <taxon>Agaricomycetidae</taxon>
        <taxon>Agaricales</taxon>
        <taxon>Agaricineae</taxon>
        <taxon>Agaricaceae</taxon>
        <taxon>Leucocoprinus</taxon>
    </lineage>
</organism>
<evidence type="ECO:0000256" key="3">
    <source>
        <dbReference type="ARBA" id="ARBA00013177"/>
    </source>
</evidence>
<evidence type="ECO:0000256" key="7">
    <source>
        <dbReference type="ARBA" id="ARBA00034010"/>
    </source>
</evidence>
<evidence type="ECO:0000256" key="4">
    <source>
        <dbReference type="ARBA" id="ARBA00022525"/>
    </source>
</evidence>
<evidence type="ECO:0000259" key="14">
    <source>
        <dbReference type="PROSITE" id="PS00624"/>
    </source>
</evidence>
<protein>
    <recommendedName>
        <fullName evidence="3">pyranose dehydrogenase (acceptor)</fullName>
        <ecNumber evidence="3">1.1.99.29</ecNumber>
    </recommendedName>
</protein>
<reference evidence="15 16" key="1">
    <citation type="journal article" date="2020" name="ISME J.">
        <title>Uncovering the hidden diversity of litter-decomposition mechanisms in mushroom-forming fungi.</title>
        <authorList>
            <person name="Floudas D."/>
            <person name="Bentzer J."/>
            <person name="Ahren D."/>
            <person name="Johansson T."/>
            <person name="Persson P."/>
            <person name="Tunlid A."/>
        </authorList>
    </citation>
    <scope>NUCLEOTIDE SEQUENCE [LARGE SCALE GENOMIC DNA]</scope>
    <source>
        <strain evidence="15 16">CBS 146.42</strain>
    </source>
</reference>
<dbReference type="AlphaFoldDB" id="A0A8H5D7E7"/>
<dbReference type="PANTHER" id="PTHR47190:SF1">
    <property type="entry name" value="GLUCOSE-METHANOL-CHOLINE OXIDOREDUCTASE N-TERMINAL DOMAIN-CONTAINING PROTEIN"/>
    <property type="match status" value="1"/>
</dbReference>
<evidence type="ECO:0000256" key="9">
    <source>
        <dbReference type="ARBA" id="ARBA00034050"/>
    </source>
</evidence>
<comment type="cofactor">
    <cofactor evidence="1">
        <name>FAD</name>
        <dbReference type="ChEBI" id="CHEBI:57692"/>
    </cofactor>
</comment>
<comment type="catalytic activity">
    <reaction evidence="7">
        <text>pyranose + acceptor = pyranos-2,3-diulose + reduced acceptor.</text>
        <dbReference type="EC" id="1.1.99.29"/>
    </reaction>
</comment>
<proteinExistence type="inferred from homology"/>
<dbReference type="PROSITE" id="PS00623">
    <property type="entry name" value="GMC_OXRED_1"/>
    <property type="match status" value="1"/>
</dbReference>
<dbReference type="SUPFAM" id="SSF54373">
    <property type="entry name" value="FAD-linked reductases, C-terminal domain"/>
    <property type="match status" value="1"/>
</dbReference>
<evidence type="ECO:0000256" key="8">
    <source>
        <dbReference type="ARBA" id="ARBA00034029"/>
    </source>
</evidence>
<dbReference type="GO" id="GO:0050660">
    <property type="term" value="F:flavin adenine dinucleotide binding"/>
    <property type="evidence" value="ECO:0007669"/>
    <property type="project" value="InterPro"/>
</dbReference>
<comment type="similarity">
    <text evidence="11">Belongs to the GMC oxidoreductase family.</text>
</comment>
<dbReference type="PROSITE" id="PS00624">
    <property type="entry name" value="GMC_OXRED_2"/>
    <property type="match status" value="1"/>
</dbReference>
<dbReference type="CDD" id="cd09630">
    <property type="entry name" value="CDH_like_cytochrome"/>
    <property type="match status" value="1"/>
</dbReference>
<feature type="domain" description="Glucose-methanol-choline oxidoreductase N-terminal" evidence="14">
    <location>
        <begin position="502"/>
        <end position="516"/>
    </location>
</feature>
<name>A0A8H5D7E7_9AGAR</name>
<dbReference type="PANTHER" id="PTHR47190">
    <property type="entry name" value="DEHYDROGENASE, PUTATIVE-RELATED"/>
    <property type="match status" value="1"/>
</dbReference>
<feature type="chain" id="PRO_5034970288" description="pyranose dehydrogenase (acceptor)" evidence="12">
    <location>
        <begin position="19"/>
        <end position="789"/>
    </location>
</feature>
<dbReference type="EC" id="1.1.99.29" evidence="3"/>
<dbReference type="Pfam" id="PF05199">
    <property type="entry name" value="GMC_oxred_C"/>
    <property type="match status" value="1"/>
</dbReference>
<dbReference type="EMBL" id="JAACJO010000009">
    <property type="protein sequence ID" value="KAF5354113.1"/>
    <property type="molecule type" value="Genomic_DNA"/>
</dbReference>
<feature type="domain" description="Glucose-methanol-choline oxidoreductase N-terminal" evidence="13">
    <location>
        <begin position="334"/>
        <end position="357"/>
    </location>
</feature>
<dbReference type="SUPFAM" id="SSF51905">
    <property type="entry name" value="FAD/NAD(P)-binding domain"/>
    <property type="match status" value="1"/>
</dbReference>
<dbReference type="GO" id="GO:0033718">
    <property type="term" value="F:pyranose dehydrogenase (acceptor) activity"/>
    <property type="evidence" value="ECO:0007669"/>
    <property type="project" value="UniProtKB-EC"/>
</dbReference>
<evidence type="ECO:0000256" key="1">
    <source>
        <dbReference type="ARBA" id="ARBA00001974"/>
    </source>
</evidence>
<comment type="catalytic activity">
    <reaction evidence="8">
        <text>pyranose + acceptor = pyranos-3-ulose + reduced acceptor.</text>
        <dbReference type="EC" id="1.1.99.29"/>
    </reaction>
</comment>
<comment type="caution">
    <text evidence="15">The sequence shown here is derived from an EMBL/GenBank/DDBJ whole genome shotgun (WGS) entry which is preliminary data.</text>
</comment>
<evidence type="ECO:0000313" key="15">
    <source>
        <dbReference type="EMBL" id="KAF5354113.1"/>
    </source>
</evidence>
<evidence type="ECO:0000256" key="10">
    <source>
        <dbReference type="ARBA" id="ARBA00034059"/>
    </source>
</evidence>
<dbReference type="InterPro" id="IPR015920">
    <property type="entry name" value="Cellobiose_DH-like_cyt"/>
</dbReference>
<keyword evidence="12" id="KW-0732">Signal</keyword>
<keyword evidence="11" id="KW-0285">Flavoprotein</keyword>
<dbReference type="Pfam" id="PF16010">
    <property type="entry name" value="CDH-cyt"/>
    <property type="match status" value="1"/>
</dbReference>
<keyword evidence="16" id="KW-1185">Reference proteome</keyword>
<dbReference type="InterPro" id="IPR007867">
    <property type="entry name" value="GMC_OxRtase_C"/>
</dbReference>
<evidence type="ECO:0000256" key="11">
    <source>
        <dbReference type="RuleBase" id="RU003968"/>
    </source>
</evidence>
<evidence type="ECO:0000256" key="2">
    <source>
        <dbReference type="ARBA" id="ARBA00004613"/>
    </source>
</evidence>
<comment type="catalytic activity">
    <reaction evidence="10">
        <text>a pyranoside + acceptor = a pyranosid-3,4-diulose + reduced acceptor.</text>
        <dbReference type="EC" id="1.1.99.29"/>
    </reaction>
</comment>
<comment type="subcellular location">
    <subcellularLocation>
        <location evidence="2">Secreted</location>
    </subcellularLocation>
</comment>
<dbReference type="OrthoDB" id="413885at2759"/>
<gene>
    <name evidence="15" type="ORF">D9756_007317</name>
</gene>
<keyword evidence="4" id="KW-0964">Secreted</keyword>
<evidence type="ECO:0000256" key="6">
    <source>
        <dbReference type="ARBA" id="ARBA00033986"/>
    </source>
</evidence>
<dbReference type="SUPFAM" id="SSF49344">
    <property type="entry name" value="CBD9-like"/>
    <property type="match status" value="1"/>
</dbReference>
<dbReference type="Gene3D" id="2.60.40.1210">
    <property type="entry name" value="Cellobiose dehydrogenase, cytochrome domain"/>
    <property type="match status" value="1"/>
</dbReference>
<evidence type="ECO:0000313" key="16">
    <source>
        <dbReference type="Proteomes" id="UP000559027"/>
    </source>
</evidence>